<sequence length="380" mass="42294">MAVVQDITTLLTQRNDFTSKSLLQIIKKQRLIALEFSEMKPDSLNKLAHRVAQLDGLWFAEDTHAQVLLTLPALRLLTNNWDGWFGADPEITTQLSLINEQFALIWQVKNRRFDLSNKALIYAIMNITPDSFFDGGKYQTEAAVLEHVAEMVAAGADVIEVNGQTTRPGYAEVTPEVEIERTIPYIKAIRQRYPDVVIAIDTYKLPVMEAAIAAGVDIINDVNSFEDDPAKLTLLANSNVGLLTMLNARNKDITELTPEMHAAFADNLALLTNAGIAYERIALDQGIGYSKVPHGVQDYGMMLNVDAFNDFKRPMMIAISRKGYLGNLLGLAKEDRLPMTLVAEALMYVRGGRILRVHDVAETRQLVTLLDTIASGYWLG</sequence>
<dbReference type="SUPFAM" id="SSF51717">
    <property type="entry name" value="Dihydropteroate synthetase-like"/>
    <property type="match status" value="1"/>
</dbReference>
<dbReference type="PROSITE" id="PS50972">
    <property type="entry name" value="PTERIN_BINDING"/>
    <property type="match status" value="1"/>
</dbReference>
<dbReference type="RefSeq" id="WP_230096867.1">
    <property type="nucleotide sequence ID" value="NZ_CAKKNS010000004.1"/>
</dbReference>
<dbReference type="InterPro" id="IPR000489">
    <property type="entry name" value="Pterin-binding_dom"/>
</dbReference>
<gene>
    <name evidence="13" type="ORF">WFA24289_01142</name>
</gene>
<evidence type="ECO:0000256" key="1">
    <source>
        <dbReference type="ARBA" id="ARBA00000012"/>
    </source>
</evidence>
<feature type="domain" description="Pterin-binding" evidence="12">
    <location>
        <begin position="119"/>
        <end position="368"/>
    </location>
</feature>
<dbReference type="EMBL" id="CAKKNS010000004">
    <property type="protein sequence ID" value="CAH0416829.1"/>
    <property type="molecule type" value="Genomic_DNA"/>
</dbReference>
<dbReference type="PANTHER" id="PTHR20941">
    <property type="entry name" value="FOLATE SYNTHESIS PROTEINS"/>
    <property type="match status" value="1"/>
</dbReference>
<keyword evidence="9" id="KW-0460">Magnesium</keyword>
<evidence type="ECO:0000259" key="12">
    <source>
        <dbReference type="PROSITE" id="PS50972"/>
    </source>
</evidence>
<accession>A0ABM8Z6G0</accession>
<evidence type="ECO:0000313" key="14">
    <source>
        <dbReference type="Proteomes" id="UP000789707"/>
    </source>
</evidence>
<dbReference type="InterPro" id="IPR045031">
    <property type="entry name" value="DHP_synth-like"/>
</dbReference>
<evidence type="ECO:0000256" key="4">
    <source>
        <dbReference type="ARBA" id="ARBA00009503"/>
    </source>
</evidence>
<dbReference type="PANTHER" id="PTHR20941:SF1">
    <property type="entry name" value="FOLIC ACID SYNTHESIS PROTEIN FOL1"/>
    <property type="match status" value="1"/>
</dbReference>
<keyword evidence="8" id="KW-0479">Metal-binding</keyword>
<evidence type="ECO:0000256" key="9">
    <source>
        <dbReference type="ARBA" id="ARBA00022842"/>
    </source>
</evidence>
<evidence type="ECO:0000256" key="5">
    <source>
        <dbReference type="ARBA" id="ARBA00012458"/>
    </source>
</evidence>
<evidence type="ECO:0000256" key="7">
    <source>
        <dbReference type="ARBA" id="ARBA00022679"/>
    </source>
</evidence>
<proteinExistence type="inferred from homology"/>
<dbReference type="InterPro" id="IPR011005">
    <property type="entry name" value="Dihydropteroate_synth-like_sf"/>
</dbReference>
<dbReference type="PROSITE" id="PS00792">
    <property type="entry name" value="DHPS_1"/>
    <property type="match status" value="1"/>
</dbReference>
<evidence type="ECO:0000256" key="6">
    <source>
        <dbReference type="ARBA" id="ARBA00016919"/>
    </source>
</evidence>
<reference evidence="13 14" key="1">
    <citation type="submission" date="2021-11" db="EMBL/GenBank/DDBJ databases">
        <authorList>
            <person name="Depoorter E."/>
        </authorList>
    </citation>
    <scope>NUCLEOTIDE SEQUENCE [LARGE SCALE GENOMIC DNA]</scope>
    <source>
        <strain evidence="13 14">LMG 24289</strain>
    </source>
</reference>
<dbReference type="Gene3D" id="3.20.20.20">
    <property type="entry name" value="Dihydropteroate synthase-like"/>
    <property type="match status" value="1"/>
</dbReference>
<dbReference type="Proteomes" id="UP000789707">
    <property type="component" value="Unassembled WGS sequence"/>
</dbReference>
<comment type="similarity">
    <text evidence="4">Belongs to the DHPS family.</text>
</comment>
<dbReference type="Pfam" id="PF00809">
    <property type="entry name" value="Pterin_bind"/>
    <property type="match status" value="1"/>
</dbReference>
<comment type="cofactor">
    <cofactor evidence="2">
        <name>Mg(2+)</name>
        <dbReference type="ChEBI" id="CHEBI:18420"/>
    </cofactor>
</comment>
<comment type="pathway">
    <text evidence="3">Cofactor biosynthesis; tetrahydrofolate biosynthesis; 7,8-dihydrofolate from 2-amino-4-hydroxy-6-hydroxymethyl-7,8-dihydropteridine diphosphate and 4-aminobenzoate: step 1/2.</text>
</comment>
<keyword evidence="7" id="KW-0808">Transferase</keyword>
<keyword evidence="10" id="KW-0289">Folate biosynthesis</keyword>
<dbReference type="EC" id="2.5.1.15" evidence="5"/>
<dbReference type="NCBIfam" id="TIGR01496">
    <property type="entry name" value="DHPS"/>
    <property type="match status" value="1"/>
</dbReference>
<dbReference type="InterPro" id="IPR006390">
    <property type="entry name" value="DHP_synth_dom"/>
</dbReference>
<comment type="catalytic activity">
    <reaction evidence="1">
        <text>(7,8-dihydropterin-6-yl)methyl diphosphate + 4-aminobenzoate = 7,8-dihydropteroate + diphosphate</text>
        <dbReference type="Rhea" id="RHEA:19949"/>
        <dbReference type="ChEBI" id="CHEBI:17836"/>
        <dbReference type="ChEBI" id="CHEBI:17839"/>
        <dbReference type="ChEBI" id="CHEBI:33019"/>
        <dbReference type="ChEBI" id="CHEBI:72950"/>
        <dbReference type="EC" id="2.5.1.15"/>
    </reaction>
</comment>
<keyword evidence="14" id="KW-1185">Reference proteome</keyword>
<evidence type="ECO:0000256" key="11">
    <source>
        <dbReference type="ARBA" id="ARBA00030193"/>
    </source>
</evidence>
<evidence type="ECO:0000256" key="2">
    <source>
        <dbReference type="ARBA" id="ARBA00001946"/>
    </source>
</evidence>
<name>A0ABM8Z6G0_9LACO</name>
<comment type="caution">
    <text evidence="13">The sequence shown here is derived from an EMBL/GenBank/DDBJ whole genome shotgun (WGS) entry which is preliminary data.</text>
</comment>
<evidence type="ECO:0000256" key="3">
    <source>
        <dbReference type="ARBA" id="ARBA00004763"/>
    </source>
</evidence>
<evidence type="ECO:0000313" key="13">
    <source>
        <dbReference type="EMBL" id="CAH0416829.1"/>
    </source>
</evidence>
<protein>
    <recommendedName>
        <fullName evidence="6">Dihydropteroate synthase</fullName>
        <ecNumber evidence="5">2.5.1.15</ecNumber>
    </recommendedName>
    <alternativeName>
        <fullName evidence="11">Dihydropteroate pyrophosphorylase</fullName>
    </alternativeName>
</protein>
<evidence type="ECO:0000256" key="10">
    <source>
        <dbReference type="ARBA" id="ARBA00022909"/>
    </source>
</evidence>
<organism evidence="13 14">
    <name type="scientific">Periweissella fabaria</name>
    <dbReference type="NCBI Taxonomy" id="546157"/>
    <lineage>
        <taxon>Bacteria</taxon>
        <taxon>Bacillati</taxon>
        <taxon>Bacillota</taxon>
        <taxon>Bacilli</taxon>
        <taxon>Lactobacillales</taxon>
        <taxon>Lactobacillaceae</taxon>
        <taxon>Periweissella</taxon>
    </lineage>
</organism>
<evidence type="ECO:0000256" key="8">
    <source>
        <dbReference type="ARBA" id="ARBA00022723"/>
    </source>
</evidence>